<evidence type="ECO:0000313" key="2">
    <source>
        <dbReference type="Proteomes" id="UP001165101"/>
    </source>
</evidence>
<gene>
    <name evidence="1" type="ORF">Cboi01_000502900</name>
</gene>
<reference evidence="1" key="1">
    <citation type="submission" date="2023-04" db="EMBL/GenBank/DDBJ databases">
        <title>Candida boidinii NBRC 1967.</title>
        <authorList>
            <person name="Ichikawa N."/>
            <person name="Sato H."/>
            <person name="Tonouchi N."/>
        </authorList>
    </citation>
    <scope>NUCLEOTIDE SEQUENCE</scope>
    <source>
        <strain evidence="1">NBRC 1967</strain>
    </source>
</reference>
<name>A0ACB5U0J6_CANBO</name>
<sequence>MMNNLMQASEFQNQYFASNFEKLSNLITSRLSPIDVQYTNNINTNSDPKRRKMNPVEQPLVSQNSYQIISQRPQSQYQMGSESPPQQLLPHQQHHHQQQQQQPQQQHQQNFVPTRNGISFIPSLRNILNSNDDDSMPSTLKPQPPLTPQQSSTSSTTNLFTDRSGMSPSTSSNVVFNDIISSNGDLNLTKKSSMRNDYSDSNSEESYDVDSKDYLQIQIKSTDKAELIEFFVENLSRYLPVVIVEQISDFKSKVLKNSLLLSSVLTVSSIYLEKFSNLTETFKKVLEKNVKLLNQEDFNCVNNREDYLMDCLLNVIALLIGSCWLGTNFSFSLSILASDTFGRLLPPPKKGIVISEQLRPLFCSVGLGTYLIENRLRIIHDKPLRCLNTITDQFRKRRDAYLPFFINYSIGFNELNSNPLIFGSWTLNQIYTGTLI</sequence>
<dbReference type="Proteomes" id="UP001165101">
    <property type="component" value="Unassembled WGS sequence"/>
</dbReference>
<dbReference type="EMBL" id="BSXV01003612">
    <property type="protein sequence ID" value="GME98679.1"/>
    <property type="molecule type" value="Genomic_DNA"/>
</dbReference>
<keyword evidence="2" id="KW-1185">Reference proteome</keyword>
<comment type="caution">
    <text evidence="1">The sequence shown here is derived from an EMBL/GenBank/DDBJ whole genome shotgun (WGS) entry which is preliminary data.</text>
</comment>
<accession>A0ACB5U0J6</accession>
<organism evidence="1 2">
    <name type="scientific">Candida boidinii</name>
    <name type="common">Yeast</name>
    <dbReference type="NCBI Taxonomy" id="5477"/>
    <lineage>
        <taxon>Eukaryota</taxon>
        <taxon>Fungi</taxon>
        <taxon>Dikarya</taxon>
        <taxon>Ascomycota</taxon>
        <taxon>Saccharomycotina</taxon>
        <taxon>Pichiomycetes</taxon>
        <taxon>Pichiales</taxon>
        <taxon>Pichiaceae</taxon>
        <taxon>Ogataea</taxon>
        <taxon>Ogataea/Candida clade</taxon>
    </lineage>
</organism>
<proteinExistence type="predicted"/>
<protein>
    <submittedName>
        <fullName evidence="1">Unnamed protein product</fullName>
    </submittedName>
</protein>
<evidence type="ECO:0000313" key="1">
    <source>
        <dbReference type="EMBL" id="GME98679.1"/>
    </source>
</evidence>